<organism evidence="3 4">
    <name type="scientific">Tribolium castaneum</name>
    <name type="common">Red flour beetle</name>
    <dbReference type="NCBI Taxonomy" id="7070"/>
    <lineage>
        <taxon>Eukaryota</taxon>
        <taxon>Metazoa</taxon>
        <taxon>Ecdysozoa</taxon>
        <taxon>Arthropoda</taxon>
        <taxon>Hexapoda</taxon>
        <taxon>Insecta</taxon>
        <taxon>Pterygota</taxon>
        <taxon>Neoptera</taxon>
        <taxon>Endopterygota</taxon>
        <taxon>Coleoptera</taxon>
        <taxon>Polyphaga</taxon>
        <taxon>Cucujiformia</taxon>
        <taxon>Tenebrionidae</taxon>
        <taxon>Tenebrionidae incertae sedis</taxon>
        <taxon>Tribolium</taxon>
    </lineage>
</organism>
<feature type="binding site" evidence="1">
    <location>
        <position position="4"/>
    </location>
    <ligand>
        <name>Zn(2+)</name>
        <dbReference type="ChEBI" id="CHEBI:29105"/>
    </ligand>
</feature>
<gene>
    <name evidence="3" type="primary">AUGUSTUS-3.0.2_02409</name>
    <name evidence="3" type="ORF">TcasGA2_TC002409</name>
</gene>
<dbReference type="Pfam" id="PF07776">
    <property type="entry name" value="zf-AD"/>
    <property type="match status" value="1"/>
</dbReference>
<keyword evidence="1" id="KW-0479">Metal-binding</keyword>
<feature type="binding site" evidence="1">
    <location>
        <position position="46"/>
    </location>
    <ligand>
        <name>Zn(2+)</name>
        <dbReference type="ChEBI" id="CHEBI:29105"/>
    </ligand>
</feature>
<proteinExistence type="predicted"/>
<dbReference type="GO" id="GO:0008270">
    <property type="term" value="F:zinc ion binding"/>
    <property type="evidence" value="ECO:0007669"/>
    <property type="project" value="UniProtKB-UniRule"/>
</dbReference>
<dbReference type="HOGENOM" id="CLU_957557_0_0_1"/>
<dbReference type="Proteomes" id="UP000007266">
    <property type="component" value="Linkage group 3"/>
</dbReference>
<feature type="binding site" evidence="1">
    <location>
        <position position="49"/>
    </location>
    <ligand>
        <name>Zn(2+)</name>
        <dbReference type="ChEBI" id="CHEBI:29105"/>
    </ligand>
</feature>
<dbReference type="OrthoDB" id="10624441at2759"/>
<reference evidence="3 4" key="1">
    <citation type="journal article" date="2008" name="Nature">
        <title>The genome of the model beetle and pest Tribolium castaneum.</title>
        <authorList>
            <consortium name="Tribolium Genome Sequencing Consortium"/>
            <person name="Richards S."/>
            <person name="Gibbs R.A."/>
            <person name="Weinstock G.M."/>
            <person name="Brown S.J."/>
            <person name="Denell R."/>
            <person name="Beeman R.W."/>
            <person name="Gibbs R."/>
            <person name="Beeman R.W."/>
            <person name="Brown S.J."/>
            <person name="Bucher G."/>
            <person name="Friedrich M."/>
            <person name="Grimmelikhuijzen C.J."/>
            <person name="Klingler M."/>
            <person name="Lorenzen M."/>
            <person name="Richards S."/>
            <person name="Roth S."/>
            <person name="Schroder R."/>
            <person name="Tautz D."/>
            <person name="Zdobnov E.M."/>
            <person name="Muzny D."/>
            <person name="Gibbs R.A."/>
            <person name="Weinstock G.M."/>
            <person name="Attaway T."/>
            <person name="Bell S."/>
            <person name="Buhay C.J."/>
            <person name="Chandrabose M.N."/>
            <person name="Chavez D."/>
            <person name="Clerk-Blankenburg K.P."/>
            <person name="Cree A."/>
            <person name="Dao M."/>
            <person name="Davis C."/>
            <person name="Chacko J."/>
            <person name="Dinh H."/>
            <person name="Dugan-Rocha S."/>
            <person name="Fowler G."/>
            <person name="Garner T.T."/>
            <person name="Garnes J."/>
            <person name="Gnirke A."/>
            <person name="Hawes A."/>
            <person name="Hernandez J."/>
            <person name="Hines S."/>
            <person name="Holder M."/>
            <person name="Hume J."/>
            <person name="Jhangiani S.N."/>
            <person name="Joshi V."/>
            <person name="Khan Z.M."/>
            <person name="Jackson L."/>
            <person name="Kovar C."/>
            <person name="Kowis A."/>
            <person name="Lee S."/>
            <person name="Lewis L.R."/>
            <person name="Margolis J."/>
            <person name="Morgan M."/>
            <person name="Nazareth L.V."/>
            <person name="Nguyen N."/>
            <person name="Okwuonu G."/>
            <person name="Parker D."/>
            <person name="Richards S."/>
            <person name="Ruiz S.J."/>
            <person name="Santibanez J."/>
            <person name="Savard J."/>
            <person name="Scherer S.E."/>
            <person name="Schneider B."/>
            <person name="Sodergren E."/>
            <person name="Tautz D."/>
            <person name="Vattahil S."/>
            <person name="Villasana D."/>
            <person name="White C.S."/>
            <person name="Wright R."/>
            <person name="Park Y."/>
            <person name="Beeman R.W."/>
            <person name="Lord J."/>
            <person name="Oppert B."/>
            <person name="Lorenzen M."/>
            <person name="Brown S."/>
            <person name="Wang L."/>
            <person name="Savard J."/>
            <person name="Tautz D."/>
            <person name="Richards S."/>
            <person name="Weinstock G."/>
            <person name="Gibbs R.A."/>
            <person name="Liu Y."/>
            <person name="Worley K."/>
            <person name="Weinstock G."/>
            <person name="Elsik C.G."/>
            <person name="Reese J.T."/>
            <person name="Elhaik E."/>
            <person name="Landan G."/>
            <person name="Graur D."/>
            <person name="Arensburger P."/>
            <person name="Atkinson P."/>
            <person name="Beeman R.W."/>
            <person name="Beidler J."/>
            <person name="Brown S.J."/>
            <person name="Demuth J.P."/>
            <person name="Drury D.W."/>
            <person name="Du Y.Z."/>
            <person name="Fujiwara H."/>
            <person name="Lorenzen M."/>
            <person name="Maselli V."/>
            <person name="Osanai M."/>
            <person name="Park Y."/>
            <person name="Robertson H.M."/>
            <person name="Tu Z."/>
            <person name="Wang J.J."/>
            <person name="Wang S."/>
            <person name="Richards S."/>
            <person name="Song H."/>
            <person name="Zhang L."/>
            <person name="Sodergren E."/>
            <person name="Werner D."/>
            <person name="Stanke M."/>
            <person name="Morgenstern B."/>
            <person name="Solovyev V."/>
            <person name="Kosarev P."/>
            <person name="Brown G."/>
            <person name="Chen H.C."/>
            <person name="Ermolaeva O."/>
            <person name="Hlavina W."/>
            <person name="Kapustin Y."/>
            <person name="Kiryutin B."/>
            <person name="Kitts P."/>
            <person name="Maglott D."/>
            <person name="Pruitt K."/>
            <person name="Sapojnikov V."/>
            <person name="Souvorov A."/>
            <person name="Mackey A.J."/>
            <person name="Waterhouse R.M."/>
            <person name="Wyder S."/>
            <person name="Zdobnov E.M."/>
            <person name="Zdobnov E.M."/>
            <person name="Wyder S."/>
            <person name="Kriventseva E.V."/>
            <person name="Kadowaki T."/>
            <person name="Bork P."/>
            <person name="Aranda M."/>
            <person name="Bao R."/>
            <person name="Beermann A."/>
            <person name="Berns N."/>
            <person name="Bolognesi R."/>
            <person name="Bonneton F."/>
            <person name="Bopp D."/>
            <person name="Brown S.J."/>
            <person name="Bucher G."/>
            <person name="Butts T."/>
            <person name="Chaumot A."/>
            <person name="Denell R.E."/>
            <person name="Ferrier D.E."/>
            <person name="Friedrich M."/>
            <person name="Gordon C.M."/>
            <person name="Jindra M."/>
            <person name="Klingler M."/>
            <person name="Lan Q."/>
            <person name="Lattorff H.M."/>
            <person name="Laudet V."/>
            <person name="von Levetsow C."/>
            <person name="Liu Z."/>
            <person name="Lutz R."/>
            <person name="Lynch J.A."/>
            <person name="da Fonseca R.N."/>
            <person name="Posnien N."/>
            <person name="Reuter R."/>
            <person name="Roth S."/>
            <person name="Savard J."/>
            <person name="Schinko J.B."/>
            <person name="Schmitt C."/>
            <person name="Schoppmeier M."/>
            <person name="Schroder R."/>
            <person name="Shippy T.D."/>
            <person name="Simonnet F."/>
            <person name="Marques-Souza H."/>
            <person name="Tautz D."/>
            <person name="Tomoyasu Y."/>
            <person name="Trauner J."/>
            <person name="Van der Zee M."/>
            <person name="Vervoort M."/>
            <person name="Wittkopp N."/>
            <person name="Wimmer E.A."/>
            <person name="Yang X."/>
            <person name="Jones A.K."/>
            <person name="Sattelle D.B."/>
            <person name="Ebert P.R."/>
            <person name="Nelson D."/>
            <person name="Scott J.G."/>
            <person name="Beeman R.W."/>
            <person name="Muthukrishnan S."/>
            <person name="Kramer K.J."/>
            <person name="Arakane Y."/>
            <person name="Beeman R.W."/>
            <person name="Zhu Q."/>
            <person name="Hogenkamp D."/>
            <person name="Dixit R."/>
            <person name="Oppert B."/>
            <person name="Jiang H."/>
            <person name="Zou Z."/>
            <person name="Marshall J."/>
            <person name="Elpidina E."/>
            <person name="Vinokurov K."/>
            <person name="Oppert C."/>
            <person name="Zou Z."/>
            <person name="Evans J."/>
            <person name="Lu Z."/>
            <person name="Zhao P."/>
            <person name="Sumathipala N."/>
            <person name="Altincicek B."/>
            <person name="Vilcinskas A."/>
            <person name="Williams M."/>
            <person name="Hultmark D."/>
            <person name="Hetru C."/>
            <person name="Jiang H."/>
            <person name="Grimmelikhuijzen C.J."/>
            <person name="Hauser F."/>
            <person name="Cazzamali G."/>
            <person name="Williamson M."/>
            <person name="Park Y."/>
            <person name="Li B."/>
            <person name="Tanaka Y."/>
            <person name="Predel R."/>
            <person name="Neupert S."/>
            <person name="Schachtner J."/>
            <person name="Verleyen P."/>
            <person name="Raible F."/>
            <person name="Bork P."/>
            <person name="Friedrich M."/>
            <person name="Walden K.K."/>
            <person name="Robertson H.M."/>
            <person name="Angeli S."/>
            <person name="Foret S."/>
            <person name="Bucher G."/>
            <person name="Schuetz S."/>
            <person name="Maleszka R."/>
            <person name="Wimmer E.A."/>
            <person name="Beeman R.W."/>
            <person name="Lorenzen M."/>
            <person name="Tomoyasu Y."/>
            <person name="Miller S.C."/>
            <person name="Grossmann D."/>
            <person name="Bucher G."/>
        </authorList>
    </citation>
    <scope>NUCLEOTIDE SEQUENCE [LARGE SCALE GENOMIC DNA]</scope>
    <source>
        <strain evidence="3 4">Georgia GA2</strain>
    </source>
</reference>
<keyword evidence="4" id="KW-1185">Reference proteome</keyword>
<keyword evidence="1" id="KW-0862">Zinc</keyword>
<dbReference type="AlphaFoldDB" id="D6WIK4"/>
<evidence type="ECO:0000313" key="3">
    <source>
        <dbReference type="EMBL" id="EEZ99652.1"/>
    </source>
</evidence>
<feature type="binding site" evidence="1">
    <location>
        <position position="7"/>
    </location>
    <ligand>
        <name>Zn(2+)</name>
        <dbReference type="ChEBI" id="CHEBI:29105"/>
    </ligand>
</feature>
<dbReference type="PhylomeDB" id="D6WIK4"/>
<keyword evidence="1" id="KW-0863">Zinc-finger</keyword>
<dbReference type="SUPFAM" id="SSF57716">
    <property type="entry name" value="Glucocorticoid receptor-like (DNA-binding domain)"/>
    <property type="match status" value="1"/>
</dbReference>
<dbReference type="KEGG" id="tca:103314615"/>
<dbReference type="PROSITE" id="PS51915">
    <property type="entry name" value="ZAD"/>
    <property type="match status" value="1"/>
</dbReference>
<feature type="domain" description="ZAD" evidence="2">
    <location>
        <begin position="2"/>
        <end position="73"/>
    </location>
</feature>
<name>D6WIK4_TRICA</name>
<protein>
    <recommendedName>
        <fullName evidence="2">ZAD domain-containing protein</fullName>
    </recommendedName>
</protein>
<evidence type="ECO:0000259" key="2">
    <source>
        <dbReference type="PROSITE" id="PS51915"/>
    </source>
</evidence>
<dbReference type="SMART" id="SM00868">
    <property type="entry name" value="zf-AD"/>
    <property type="match status" value="1"/>
</dbReference>
<reference evidence="3 4" key="2">
    <citation type="journal article" date="2010" name="Nucleic Acids Res.">
        <title>BeetleBase in 2010: revisions to provide comprehensive genomic information for Tribolium castaneum.</title>
        <authorList>
            <person name="Kim H.S."/>
            <person name="Murphy T."/>
            <person name="Xia J."/>
            <person name="Caragea D."/>
            <person name="Park Y."/>
            <person name="Beeman R.W."/>
            <person name="Lorenzen M.D."/>
            <person name="Butcher S."/>
            <person name="Manak J.R."/>
            <person name="Brown S.J."/>
        </authorList>
    </citation>
    <scope>GENOME REANNOTATION</scope>
    <source>
        <strain evidence="3 4">Georgia GA2</strain>
    </source>
</reference>
<dbReference type="EMBL" id="KQ971335">
    <property type="protein sequence ID" value="EEZ99652.1"/>
    <property type="molecule type" value="Genomic_DNA"/>
</dbReference>
<evidence type="ECO:0000313" key="4">
    <source>
        <dbReference type="Proteomes" id="UP000007266"/>
    </source>
</evidence>
<dbReference type="GO" id="GO:0005634">
    <property type="term" value="C:nucleus"/>
    <property type="evidence" value="ECO:0007669"/>
    <property type="project" value="InterPro"/>
</dbReference>
<dbReference type="InterPro" id="IPR012934">
    <property type="entry name" value="Znf_AD"/>
</dbReference>
<dbReference type="Gene3D" id="3.40.1800.20">
    <property type="match status" value="1"/>
</dbReference>
<accession>D6WIK4</accession>
<evidence type="ECO:0000256" key="1">
    <source>
        <dbReference type="PROSITE-ProRule" id="PRU01263"/>
    </source>
</evidence>
<sequence length="291" mass="33887">MDICRLCSSKPEICYNIFKKNIVNMISALTNNQIEPYYEGVSAWVCVKCFLNLKMAYNFQQKILKNEQLLLDRVTQQSEENTCDEKVVINDRDVVKLCEETTEIEEQTPPEIVQIFSHIRLKKITKNSFVTEKPLITDEPIKTELCDVKCDITVETEDVKCEETMATNNAVEEPITSDEIKSEPMEAAICDKSATLVNDSRDVIKACYSHLGETPPEIKKLFSIIRSKKITKNSFVPPEPVKTTTTERIYCKICQRVMTKLRFQKHRHKKRRRGRQPDKTYNVYTRVKFHY</sequence>